<feature type="compositionally biased region" description="Low complexity" evidence="1">
    <location>
        <begin position="164"/>
        <end position="181"/>
    </location>
</feature>
<accession>A0A9J6EJS5</accession>
<feature type="region of interest" description="Disordered" evidence="1">
    <location>
        <begin position="1"/>
        <end position="76"/>
    </location>
</feature>
<evidence type="ECO:0000313" key="2">
    <source>
        <dbReference type="EMBL" id="KAH8034729.1"/>
    </source>
</evidence>
<reference evidence="2" key="2">
    <citation type="submission" date="2021-09" db="EMBL/GenBank/DDBJ databases">
        <authorList>
            <person name="Jia N."/>
            <person name="Wang J."/>
            <person name="Shi W."/>
            <person name="Du L."/>
            <person name="Sun Y."/>
            <person name="Zhan W."/>
            <person name="Jiang J."/>
            <person name="Wang Q."/>
            <person name="Zhang B."/>
            <person name="Ji P."/>
            <person name="Sakyi L.B."/>
            <person name="Cui X."/>
            <person name="Yuan T."/>
            <person name="Jiang B."/>
            <person name="Yang W."/>
            <person name="Lam T.T.-Y."/>
            <person name="Chang Q."/>
            <person name="Ding S."/>
            <person name="Wang X."/>
            <person name="Zhu J."/>
            <person name="Ruan X."/>
            <person name="Zhao L."/>
            <person name="Wei J."/>
            <person name="Que T."/>
            <person name="Du C."/>
            <person name="Cheng J."/>
            <person name="Dai P."/>
            <person name="Han X."/>
            <person name="Huang E."/>
            <person name="Gao Y."/>
            <person name="Liu J."/>
            <person name="Shao H."/>
            <person name="Ye R."/>
            <person name="Li L."/>
            <person name="Wei W."/>
            <person name="Wang X."/>
            <person name="Wang C."/>
            <person name="Huo Q."/>
            <person name="Li W."/>
            <person name="Guo W."/>
            <person name="Chen H."/>
            <person name="Chen S."/>
            <person name="Zhou L."/>
            <person name="Zhou L."/>
            <person name="Ni X."/>
            <person name="Tian J."/>
            <person name="Zhou Y."/>
            <person name="Sheng Y."/>
            <person name="Liu T."/>
            <person name="Pan Y."/>
            <person name="Xia L."/>
            <person name="Li J."/>
            <person name="Zhao F."/>
            <person name="Cao W."/>
        </authorList>
    </citation>
    <scope>NUCLEOTIDE SEQUENCE</scope>
    <source>
        <strain evidence="2">Rmic-2018</strain>
        <tissue evidence="2">Larvae</tissue>
    </source>
</reference>
<feature type="compositionally biased region" description="Polar residues" evidence="1">
    <location>
        <begin position="123"/>
        <end position="139"/>
    </location>
</feature>
<feature type="compositionally biased region" description="Basic and acidic residues" evidence="1">
    <location>
        <begin position="9"/>
        <end position="30"/>
    </location>
</feature>
<dbReference type="EMBL" id="JABSTU010000003">
    <property type="protein sequence ID" value="KAH8034729.1"/>
    <property type="molecule type" value="Genomic_DNA"/>
</dbReference>
<comment type="caution">
    <text evidence="2">The sequence shown here is derived from an EMBL/GenBank/DDBJ whole genome shotgun (WGS) entry which is preliminary data.</text>
</comment>
<name>A0A9J6EJS5_RHIMP</name>
<sequence length="422" mass="46980">MEAAPLSPLREDDADRQPCQERQDNARNDPFKTPCSTTTGTAGAGDEYGRCTVPGQLPWPSSGMGGDVAADQTRAESDVSQSTEYLTPAGSLLSLDFCSTFDIFPWEEEDAENEQIPLRPRSADTSTSHASILSQTSKTAGEKEDEQHPAARILDVSSQRVDYRTTPSTTSLLSSTSSTRSTQKDYIAQGYQSLSNSDSSDRFSDGTTTTSGSSYVQSTSPTPPRTPVRVVDPSVLSTSKLLKPWLEDPLEPRIEQRPRPTWVRPWAGLCVRLQRLLKCRRDPAGRRRRTGGRWYFGRQRRNAATNTTPCRAGQQEGLGRNADDVFNCQLGRLLHGRHPVVGRPQDLPAVRLLPAWPLVQAQPVGVQAQWQCRVGRLRPQSNIQRPRNSGSKMPEWLCDAVQMHLKPTWQSSWPRFRAIFFC</sequence>
<proteinExistence type="predicted"/>
<dbReference type="Proteomes" id="UP000821866">
    <property type="component" value="Chromosome 11"/>
</dbReference>
<evidence type="ECO:0000256" key="1">
    <source>
        <dbReference type="SAM" id="MobiDB-lite"/>
    </source>
</evidence>
<keyword evidence="3" id="KW-1185">Reference proteome</keyword>
<organism evidence="2 3">
    <name type="scientific">Rhipicephalus microplus</name>
    <name type="common">Cattle tick</name>
    <name type="synonym">Boophilus microplus</name>
    <dbReference type="NCBI Taxonomy" id="6941"/>
    <lineage>
        <taxon>Eukaryota</taxon>
        <taxon>Metazoa</taxon>
        <taxon>Ecdysozoa</taxon>
        <taxon>Arthropoda</taxon>
        <taxon>Chelicerata</taxon>
        <taxon>Arachnida</taxon>
        <taxon>Acari</taxon>
        <taxon>Parasitiformes</taxon>
        <taxon>Ixodida</taxon>
        <taxon>Ixodoidea</taxon>
        <taxon>Ixodidae</taxon>
        <taxon>Rhipicephalinae</taxon>
        <taxon>Rhipicephalus</taxon>
        <taxon>Boophilus</taxon>
    </lineage>
</organism>
<gene>
    <name evidence="2" type="ORF">HPB51_000823</name>
</gene>
<feature type="compositionally biased region" description="Basic and acidic residues" evidence="1">
    <location>
        <begin position="140"/>
        <end position="149"/>
    </location>
</feature>
<evidence type="ECO:0000313" key="3">
    <source>
        <dbReference type="Proteomes" id="UP000821866"/>
    </source>
</evidence>
<feature type="compositionally biased region" description="Low complexity" evidence="1">
    <location>
        <begin position="205"/>
        <end position="220"/>
    </location>
</feature>
<protein>
    <submittedName>
        <fullName evidence="2">Uncharacterized protein</fullName>
    </submittedName>
</protein>
<dbReference type="AlphaFoldDB" id="A0A9J6EJS5"/>
<reference evidence="2" key="1">
    <citation type="journal article" date="2020" name="Cell">
        <title>Large-Scale Comparative Analyses of Tick Genomes Elucidate Their Genetic Diversity and Vector Capacities.</title>
        <authorList>
            <consortium name="Tick Genome and Microbiome Consortium (TIGMIC)"/>
            <person name="Jia N."/>
            <person name="Wang J."/>
            <person name="Shi W."/>
            <person name="Du L."/>
            <person name="Sun Y."/>
            <person name="Zhan W."/>
            <person name="Jiang J.F."/>
            <person name="Wang Q."/>
            <person name="Zhang B."/>
            <person name="Ji P."/>
            <person name="Bell-Sakyi L."/>
            <person name="Cui X.M."/>
            <person name="Yuan T.T."/>
            <person name="Jiang B.G."/>
            <person name="Yang W.F."/>
            <person name="Lam T.T."/>
            <person name="Chang Q.C."/>
            <person name="Ding S.J."/>
            <person name="Wang X.J."/>
            <person name="Zhu J.G."/>
            <person name="Ruan X.D."/>
            <person name="Zhao L."/>
            <person name="Wei J.T."/>
            <person name="Ye R.Z."/>
            <person name="Que T.C."/>
            <person name="Du C.H."/>
            <person name="Zhou Y.H."/>
            <person name="Cheng J.X."/>
            <person name="Dai P.F."/>
            <person name="Guo W.B."/>
            <person name="Han X.H."/>
            <person name="Huang E.J."/>
            <person name="Li L.F."/>
            <person name="Wei W."/>
            <person name="Gao Y.C."/>
            <person name="Liu J.Z."/>
            <person name="Shao H.Z."/>
            <person name="Wang X."/>
            <person name="Wang C.C."/>
            <person name="Yang T.C."/>
            <person name="Huo Q.B."/>
            <person name="Li W."/>
            <person name="Chen H.Y."/>
            <person name="Chen S.E."/>
            <person name="Zhou L.G."/>
            <person name="Ni X.B."/>
            <person name="Tian J.H."/>
            <person name="Sheng Y."/>
            <person name="Liu T."/>
            <person name="Pan Y.S."/>
            <person name="Xia L.Y."/>
            <person name="Li J."/>
            <person name="Zhao F."/>
            <person name="Cao W.C."/>
        </authorList>
    </citation>
    <scope>NUCLEOTIDE SEQUENCE</scope>
    <source>
        <strain evidence="2">Rmic-2018</strain>
    </source>
</reference>
<feature type="region of interest" description="Disordered" evidence="1">
    <location>
        <begin position="109"/>
        <end position="230"/>
    </location>
</feature>